<evidence type="ECO:0000313" key="3">
    <source>
        <dbReference type="EnsemblProtists" id="EOD30241"/>
    </source>
</evidence>
<dbReference type="HOGENOM" id="CLU_716552_0_0_1"/>
<dbReference type="SUPFAM" id="SSF49329">
    <property type="entry name" value="Cu,Zn superoxide dismutase-like"/>
    <property type="match status" value="1"/>
</dbReference>
<dbReference type="Gene3D" id="2.60.40.200">
    <property type="entry name" value="Superoxide dismutase, copper/zinc binding domain"/>
    <property type="match status" value="1"/>
</dbReference>
<keyword evidence="2" id="KW-0732">Signal</keyword>
<evidence type="ECO:0000313" key="4">
    <source>
        <dbReference type="Proteomes" id="UP000013827"/>
    </source>
</evidence>
<keyword evidence="4" id="KW-1185">Reference proteome</keyword>
<dbReference type="RefSeq" id="XP_005782670.1">
    <property type="nucleotide sequence ID" value="XM_005782613.1"/>
</dbReference>
<dbReference type="KEGG" id="ehx:EMIHUDRAFT_442587"/>
<dbReference type="GeneID" id="17275515"/>
<dbReference type="GO" id="GO:0006801">
    <property type="term" value="P:superoxide metabolic process"/>
    <property type="evidence" value="ECO:0007669"/>
    <property type="project" value="InterPro"/>
</dbReference>
<organism evidence="3 4">
    <name type="scientific">Emiliania huxleyi (strain CCMP1516)</name>
    <dbReference type="NCBI Taxonomy" id="280463"/>
    <lineage>
        <taxon>Eukaryota</taxon>
        <taxon>Haptista</taxon>
        <taxon>Haptophyta</taxon>
        <taxon>Prymnesiophyceae</taxon>
        <taxon>Isochrysidales</taxon>
        <taxon>Noelaerhabdaceae</taxon>
        <taxon>Emiliania</taxon>
    </lineage>
</organism>
<feature type="chain" id="PRO_5044213608" description="Superoxide dismutase copper/zinc binding domain-containing protein" evidence="2">
    <location>
        <begin position="18"/>
        <end position="386"/>
    </location>
</feature>
<reference evidence="3" key="2">
    <citation type="submission" date="2024-10" db="UniProtKB">
        <authorList>
            <consortium name="EnsemblProtists"/>
        </authorList>
    </citation>
    <scope>IDENTIFICATION</scope>
</reference>
<sequence>MMFLSLLSAGLPLPLDDQTPPPQVPLPIDDLTFKPLSTTGFVPYFNYDGALAEVSGTVGLITSDDAGVASQTFTFMLSGADSRCKDGAGDAHNSCGLHIHQGGSCKEDALGHFFNASRSDGSFDPWASGPAPIVYKTTDDFTFGEFTVLTGLPAHQIDGRTFVVHDFEGRRIACSRIAGPADEQGGQRRLQLAEPPEEKKKGHFLGVLAGAAAGALAGHLASQQGNSPHYGSYPQQYYPQQPYGNPQQQYGYPQQHYGGYGYPQQHYGGYGYPQQQWHSWIQGRLGQSCTSVCRERRLTCDIRVLDEFARTGSYTSFNVNSLSALTRQCRAVNYYPAWLHSPAICNSPACGSTWRYNSFGGCSIGRGGSRSCNAFHTAFSRFCPCA</sequence>
<feature type="signal peptide" evidence="2">
    <location>
        <begin position="1"/>
        <end position="17"/>
    </location>
</feature>
<evidence type="ECO:0000256" key="2">
    <source>
        <dbReference type="SAM" id="SignalP"/>
    </source>
</evidence>
<accession>A0A0D3K3A6</accession>
<dbReference type="PaxDb" id="2903-EOD30241"/>
<evidence type="ECO:0008006" key="5">
    <source>
        <dbReference type="Google" id="ProtNLM"/>
    </source>
</evidence>
<proteinExistence type="predicted"/>
<reference evidence="4" key="1">
    <citation type="journal article" date="2013" name="Nature">
        <title>Pan genome of the phytoplankton Emiliania underpins its global distribution.</title>
        <authorList>
            <person name="Read B.A."/>
            <person name="Kegel J."/>
            <person name="Klute M.J."/>
            <person name="Kuo A."/>
            <person name="Lefebvre S.C."/>
            <person name="Maumus F."/>
            <person name="Mayer C."/>
            <person name="Miller J."/>
            <person name="Monier A."/>
            <person name="Salamov A."/>
            <person name="Young J."/>
            <person name="Aguilar M."/>
            <person name="Claverie J.M."/>
            <person name="Frickenhaus S."/>
            <person name="Gonzalez K."/>
            <person name="Herman E.K."/>
            <person name="Lin Y.C."/>
            <person name="Napier J."/>
            <person name="Ogata H."/>
            <person name="Sarno A.F."/>
            <person name="Shmutz J."/>
            <person name="Schroeder D."/>
            <person name="de Vargas C."/>
            <person name="Verret F."/>
            <person name="von Dassow P."/>
            <person name="Valentin K."/>
            <person name="Van de Peer Y."/>
            <person name="Wheeler G."/>
            <person name="Dacks J.B."/>
            <person name="Delwiche C.F."/>
            <person name="Dyhrman S.T."/>
            <person name="Glockner G."/>
            <person name="John U."/>
            <person name="Richards T."/>
            <person name="Worden A.Z."/>
            <person name="Zhang X."/>
            <person name="Grigoriev I.V."/>
            <person name="Allen A.E."/>
            <person name="Bidle K."/>
            <person name="Borodovsky M."/>
            <person name="Bowler C."/>
            <person name="Brownlee C."/>
            <person name="Cock J.M."/>
            <person name="Elias M."/>
            <person name="Gladyshev V.N."/>
            <person name="Groth M."/>
            <person name="Guda C."/>
            <person name="Hadaegh A."/>
            <person name="Iglesias-Rodriguez M.D."/>
            <person name="Jenkins J."/>
            <person name="Jones B.M."/>
            <person name="Lawson T."/>
            <person name="Leese F."/>
            <person name="Lindquist E."/>
            <person name="Lobanov A."/>
            <person name="Lomsadze A."/>
            <person name="Malik S.B."/>
            <person name="Marsh M.E."/>
            <person name="Mackinder L."/>
            <person name="Mock T."/>
            <person name="Mueller-Roeber B."/>
            <person name="Pagarete A."/>
            <person name="Parker M."/>
            <person name="Probert I."/>
            <person name="Quesneville H."/>
            <person name="Raines C."/>
            <person name="Rensing S.A."/>
            <person name="Riano-Pachon D.M."/>
            <person name="Richier S."/>
            <person name="Rokitta S."/>
            <person name="Shiraiwa Y."/>
            <person name="Soanes D.M."/>
            <person name="van der Giezen M."/>
            <person name="Wahlund T.M."/>
            <person name="Williams B."/>
            <person name="Wilson W."/>
            <person name="Wolfe G."/>
            <person name="Wurch L.L."/>
        </authorList>
    </citation>
    <scope>NUCLEOTIDE SEQUENCE</scope>
</reference>
<evidence type="ECO:0000256" key="1">
    <source>
        <dbReference type="SAM" id="MobiDB-lite"/>
    </source>
</evidence>
<feature type="region of interest" description="Disordered" evidence="1">
    <location>
        <begin position="224"/>
        <end position="245"/>
    </location>
</feature>
<dbReference type="Proteomes" id="UP000013827">
    <property type="component" value="Unassembled WGS sequence"/>
</dbReference>
<feature type="compositionally biased region" description="Low complexity" evidence="1">
    <location>
        <begin position="228"/>
        <end position="245"/>
    </location>
</feature>
<dbReference type="AlphaFoldDB" id="A0A0D3K3A6"/>
<dbReference type="InterPro" id="IPR036423">
    <property type="entry name" value="SOD-like_Cu/Zn_dom_sf"/>
</dbReference>
<dbReference type="GO" id="GO:0046872">
    <property type="term" value="F:metal ion binding"/>
    <property type="evidence" value="ECO:0007669"/>
    <property type="project" value="InterPro"/>
</dbReference>
<dbReference type="EnsemblProtists" id="EOD30241">
    <property type="protein sequence ID" value="EOD30241"/>
    <property type="gene ID" value="EMIHUDRAFT_442587"/>
</dbReference>
<name>A0A0D3K3A6_EMIH1</name>
<protein>
    <recommendedName>
        <fullName evidence="5">Superoxide dismutase copper/zinc binding domain-containing protein</fullName>
    </recommendedName>
</protein>